<feature type="compositionally biased region" description="Polar residues" evidence="1">
    <location>
        <begin position="1"/>
        <end position="18"/>
    </location>
</feature>
<feature type="region of interest" description="Disordered" evidence="1">
    <location>
        <begin position="1"/>
        <end position="72"/>
    </location>
</feature>
<accession>A0A840SR10</accession>
<feature type="compositionally biased region" description="Basic residues" evidence="1">
    <location>
        <begin position="63"/>
        <end position="72"/>
    </location>
</feature>
<sequence length="72" mass="7623">MPKSTGGSNHRNATSGRFTTATKAATNKAGHQAEPRGRSGDSPGSPYRSTDTGRYVTEAYGKSHPKTTVKEK</sequence>
<proteinExistence type="predicted"/>
<evidence type="ECO:0000313" key="3">
    <source>
        <dbReference type="Proteomes" id="UP000549457"/>
    </source>
</evidence>
<evidence type="ECO:0000313" key="2">
    <source>
        <dbReference type="EMBL" id="MBB5224507.1"/>
    </source>
</evidence>
<comment type="caution">
    <text evidence="2">The sequence shown here is derived from an EMBL/GenBank/DDBJ whole genome shotgun (WGS) entry which is preliminary data.</text>
</comment>
<evidence type="ECO:0000256" key="1">
    <source>
        <dbReference type="SAM" id="MobiDB-lite"/>
    </source>
</evidence>
<organism evidence="2 3">
    <name type="scientific">Amaricoccus macauensis</name>
    <dbReference type="NCBI Taxonomy" id="57001"/>
    <lineage>
        <taxon>Bacteria</taxon>
        <taxon>Pseudomonadati</taxon>
        <taxon>Pseudomonadota</taxon>
        <taxon>Alphaproteobacteria</taxon>
        <taxon>Rhodobacterales</taxon>
        <taxon>Paracoccaceae</taxon>
        <taxon>Amaricoccus</taxon>
    </lineage>
</organism>
<reference evidence="2 3" key="1">
    <citation type="submission" date="2020-08" db="EMBL/GenBank/DDBJ databases">
        <title>Genomic Encyclopedia of Type Strains, Phase IV (KMG-IV): sequencing the most valuable type-strain genomes for metagenomic binning, comparative biology and taxonomic classification.</title>
        <authorList>
            <person name="Goeker M."/>
        </authorList>
    </citation>
    <scope>NUCLEOTIDE SEQUENCE [LARGE SCALE GENOMIC DNA]</scope>
    <source>
        <strain evidence="2 3">DSM 101730</strain>
    </source>
</reference>
<dbReference type="EMBL" id="JACHFM010000009">
    <property type="protein sequence ID" value="MBB5224507.1"/>
    <property type="molecule type" value="Genomic_DNA"/>
</dbReference>
<dbReference type="Proteomes" id="UP000549457">
    <property type="component" value="Unassembled WGS sequence"/>
</dbReference>
<dbReference type="AlphaFoldDB" id="A0A840SR10"/>
<keyword evidence="3" id="KW-1185">Reference proteome</keyword>
<protein>
    <submittedName>
        <fullName evidence="2">Uncharacterized protein</fullName>
    </submittedName>
</protein>
<gene>
    <name evidence="2" type="ORF">HNP73_004478</name>
</gene>
<name>A0A840SR10_9RHOB</name>
<feature type="compositionally biased region" description="Low complexity" evidence="1">
    <location>
        <begin position="19"/>
        <end position="29"/>
    </location>
</feature>